<feature type="compositionally biased region" description="Basic residues" evidence="1">
    <location>
        <begin position="91"/>
        <end position="110"/>
    </location>
</feature>
<reference evidence="2" key="1">
    <citation type="journal article" date="2020" name="Nature">
        <title>Giant virus diversity and host interactions through global metagenomics.</title>
        <authorList>
            <person name="Schulz F."/>
            <person name="Roux S."/>
            <person name="Paez-Espino D."/>
            <person name="Jungbluth S."/>
            <person name="Walsh D.A."/>
            <person name="Denef V.J."/>
            <person name="McMahon K.D."/>
            <person name="Konstantinidis K.T."/>
            <person name="Eloe-Fadrosh E.A."/>
            <person name="Kyrpides N.C."/>
            <person name="Woyke T."/>
        </authorList>
    </citation>
    <scope>NUCLEOTIDE SEQUENCE</scope>
    <source>
        <strain evidence="2">GVMAG-M-3300023174-132</strain>
    </source>
</reference>
<dbReference type="AlphaFoldDB" id="A0A6C0DBH7"/>
<sequence length="251" mass="27258">MARKTRRSSTKSRHSGMSVDALQNIFQRIEGRVATLIERNASDTDIGHCLARAWNDNFHTDLSEPAVKGMVMHYRAVLALPAASGDNKDKSKGRHTKRNAKVRRLQSRKAQRGGMAPLGWTLGQGITAPVYGRFPTDYSNDATVLGSMNRYYESSIGRSCNSVAGHDAPGQGQGKGQGQYGGGFLDSLFMPHAPASVPRNSIENIISHGQIANPPVSPVSYHAHITTPTLRPYDPAGLTELTKLPSVYKGY</sequence>
<evidence type="ECO:0000313" key="2">
    <source>
        <dbReference type="EMBL" id="QHT13740.1"/>
    </source>
</evidence>
<feature type="region of interest" description="Disordered" evidence="1">
    <location>
        <begin position="83"/>
        <end position="110"/>
    </location>
</feature>
<dbReference type="EMBL" id="MN739576">
    <property type="protein sequence ID" value="QHT13740.1"/>
    <property type="molecule type" value="Genomic_DNA"/>
</dbReference>
<organism evidence="2">
    <name type="scientific">viral metagenome</name>
    <dbReference type="NCBI Taxonomy" id="1070528"/>
    <lineage>
        <taxon>unclassified sequences</taxon>
        <taxon>metagenomes</taxon>
        <taxon>organismal metagenomes</taxon>
    </lineage>
</organism>
<evidence type="ECO:0000256" key="1">
    <source>
        <dbReference type="SAM" id="MobiDB-lite"/>
    </source>
</evidence>
<name>A0A6C0DBH7_9ZZZZ</name>
<protein>
    <submittedName>
        <fullName evidence="2">Uncharacterized protein</fullName>
    </submittedName>
</protein>
<accession>A0A6C0DBH7</accession>
<proteinExistence type="predicted"/>